<dbReference type="AlphaFoldDB" id="A0A3D5QAJ1"/>
<dbReference type="InterPro" id="IPR012347">
    <property type="entry name" value="Ferritin-like"/>
</dbReference>
<dbReference type="Gene3D" id="1.20.1260.10">
    <property type="match status" value="1"/>
</dbReference>
<evidence type="ECO:0000313" key="3">
    <source>
        <dbReference type="Proteomes" id="UP000262325"/>
    </source>
</evidence>
<proteinExistence type="predicted"/>
<dbReference type="CDD" id="cd01045">
    <property type="entry name" value="Ferritin_like_AB"/>
    <property type="match status" value="1"/>
</dbReference>
<dbReference type="SUPFAM" id="SSF47240">
    <property type="entry name" value="Ferritin-like"/>
    <property type="match status" value="1"/>
</dbReference>
<accession>A0A3D5QAJ1</accession>
<name>A0A3D5QAJ1_FLESI</name>
<dbReference type="Proteomes" id="UP000262325">
    <property type="component" value="Unassembled WGS sequence"/>
</dbReference>
<dbReference type="GO" id="GO:0046872">
    <property type="term" value="F:metal ion binding"/>
    <property type="evidence" value="ECO:0007669"/>
    <property type="project" value="InterPro"/>
</dbReference>
<dbReference type="PANTHER" id="PTHR33531:SF10">
    <property type="entry name" value="BLR7895 PROTEIN"/>
    <property type="match status" value="1"/>
</dbReference>
<gene>
    <name evidence="2" type="ORF">DHM44_03555</name>
</gene>
<dbReference type="Pfam" id="PF02915">
    <property type="entry name" value="Rubrerythrin"/>
    <property type="match status" value="1"/>
</dbReference>
<protein>
    <submittedName>
        <fullName evidence="2">Rubrerythrin</fullName>
    </submittedName>
</protein>
<evidence type="ECO:0000259" key="1">
    <source>
        <dbReference type="Pfam" id="PF02915"/>
    </source>
</evidence>
<organism evidence="2 3">
    <name type="scientific">Flexistipes sinusarabici</name>
    <dbReference type="NCBI Taxonomy" id="2352"/>
    <lineage>
        <taxon>Bacteria</taxon>
        <taxon>Pseudomonadati</taxon>
        <taxon>Deferribacterota</taxon>
        <taxon>Deferribacteres</taxon>
        <taxon>Deferribacterales</taxon>
        <taxon>Flexistipitaceae</taxon>
        <taxon>Flexistipes</taxon>
    </lineage>
</organism>
<dbReference type="InterPro" id="IPR009078">
    <property type="entry name" value="Ferritin-like_SF"/>
</dbReference>
<dbReference type="RefSeq" id="WP_273264772.1">
    <property type="nucleotide sequence ID" value="NZ_JAAZVV010000006.1"/>
</dbReference>
<comment type="caution">
    <text evidence="2">The sequence shown here is derived from an EMBL/GenBank/DDBJ whole genome shotgun (WGS) entry which is preliminary data.</text>
</comment>
<evidence type="ECO:0000313" key="2">
    <source>
        <dbReference type="EMBL" id="HCW92738.1"/>
    </source>
</evidence>
<reference evidence="2 3" key="1">
    <citation type="journal article" date="2018" name="Nat. Biotechnol.">
        <title>A standardized bacterial taxonomy based on genome phylogeny substantially revises the tree of life.</title>
        <authorList>
            <person name="Parks D.H."/>
            <person name="Chuvochina M."/>
            <person name="Waite D.W."/>
            <person name="Rinke C."/>
            <person name="Skarshewski A."/>
            <person name="Chaumeil P.A."/>
            <person name="Hugenholtz P."/>
        </authorList>
    </citation>
    <scope>NUCLEOTIDE SEQUENCE [LARGE SCALE GENOMIC DNA]</scope>
    <source>
        <strain evidence="2">UBA8672</strain>
    </source>
</reference>
<feature type="domain" description="Rubrerythrin diiron-binding" evidence="1">
    <location>
        <begin position="8"/>
        <end position="149"/>
    </location>
</feature>
<dbReference type="EMBL" id="DPPF01000073">
    <property type="protein sequence ID" value="HCW92738.1"/>
    <property type="molecule type" value="Genomic_DNA"/>
</dbReference>
<sequence>MPNKKLLEALKLGYEAEKEGLRSYLKFAKETKVISGKNMFVQLASDEVDHLELIERMISSLSEGTTVEKVEVPKGRLSNFMPDQKDVSLQPVEKGEIGDEEALKIALSHEKKAIDFYKAEAQKDYSKEVKEFFTKLAGVEEKHYQIIEAELDFMHQDGFWFDTMEFSLEK</sequence>
<dbReference type="PANTHER" id="PTHR33531">
    <property type="entry name" value="RUBRERYTHRIN SUBFAMILY"/>
    <property type="match status" value="1"/>
</dbReference>
<dbReference type="InterPro" id="IPR003251">
    <property type="entry name" value="Rr_diiron-bd_dom"/>
</dbReference>
<dbReference type="GO" id="GO:0016491">
    <property type="term" value="F:oxidoreductase activity"/>
    <property type="evidence" value="ECO:0007669"/>
    <property type="project" value="InterPro"/>
</dbReference>